<keyword evidence="2" id="KW-0808">Transferase</keyword>
<organism evidence="6 7">
    <name type="scientific">Dillenia turbinata</name>
    <dbReference type="NCBI Taxonomy" id="194707"/>
    <lineage>
        <taxon>Eukaryota</taxon>
        <taxon>Viridiplantae</taxon>
        <taxon>Streptophyta</taxon>
        <taxon>Embryophyta</taxon>
        <taxon>Tracheophyta</taxon>
        <taxon>Spermatophyta</taxon>
        <taxon>Magnoliopsida</taxon>
        <taxon>eudicotyledons</taxon>
        <taxon>Gunneridae</taxon>
        <taxon>Pentapetalae</taxon>
        <taxon>Dilleniales</taxon>
        <taxon>Dilleniaceae</taxon>
        <taxon>Dillenia</taxon>
    </lineage>
</organism>
<keyword evidence="3" id="KW-0548">Nucleotidyltransferase</keyword>
<dbReference type="AlphaFoldDB" id="A0AAN8W229"/>
<name>A0AAN8W229_9MAGN</name>
<dbReference type="PANTHER" id="PTHR34995:SF1">
    <property type="entry name" value="DNA-DIRECTED RNA POLYMERASE SUBUNIT BETA"/>
    <property type="match status" value="1"/>
</dbReference>
<feature type="signal peptide" evidence="5">
    <location>
        <begin position="1"/>
        <end position="20"/>
    </location>
</feature>
<accession>A0AAN8W229</accession>
<evidence type="ECO:0000313" key="6">
    <source>
        <dbReference type="EMBL" id="KAK6944570.1"/>
    </source>
</evidence>
<evidence type="ECO:0000256" key="2">
    <source>
        <dbReference type="ARBA" id="ARBA00022679"/>
    </source>
</evidence>
<gene>
    <name evidence="6" type="ORF">RJ641_025672</name>
</gene>
<dbReference type="PANTHER" id="PTHR34995">
    <property type="entry name" value="DNA-DIRECTED RNA POLYMERASE SUBUNIT BETA"/>
    <property type="match status" value="1"/>
</dbReference>
<evidence type="ECO:0000313" key="7">
    <source>
        <dbReference type="Proteomes" id="UP001370490"/>
    </source>
</evidence>
<protein>
    <submittedName>
        <fullName evidence="6">Uncharacterized protein</fullName>
    </submittedName>
</protein>
<reference evidence="6 7" key="1">
    <citation type="submission" date="2023-12" db="EMBL/GenBank/DDBJ databases">
        <title>A high-quality genome assembly for Dillenia turbinata (Dilleniales).</title>
        <authorList>
            <person name="Chanderbali A."/>
        </authorList>
    </citation>
    <scope>NUCLEOTIDE SEQUENCE [LARGE SCALE GENOMIC DNA]</scope>
    <source>
        <strain evidence="6">LSX21</strain>
        <tissue evidence="6">Leaf</tissue>
    </source>
</reference>
<dbReference type="Proteomes" id="UP001370490">
    <property type="component" value="Unassembled WGS sequence"/>
</dbReference>
<dbReference type="InterPro" id="IPR050254">
    <property type="entry name" value="RNA_pol_beta''_euk"/>
</dbReference>
<evidence type="ECO:0000256" key="1">
    <source>
        <dbReference type="ARBA" id="ARBA00022478"/>
    </source>
</evidence>
<proteinExistence type="predicted"/>
<keyword evidence="1" id="KW-0240">DNA-directed RNA polymerase</keyword>
<evidence type="ECO:0000256" key="3">
    <source>
        <dbReference type="ARBA" id="ARBA00022695"/>
    </source>
</evidence>
<keyword evidence="7" id="KW-1185">Reference proteome</keyword>
<keyword evidence="4" id="KW-0804">Transcription</keyword>
<feature type="chain" id="PRO_5042997352" evidence="5">
    <location>
        <begin position="21"/>
        <end position="194"/>
    </location>
</feature>
<comment type="caution">
    <text evidence="6">The sequence shown here is derived from an EMBL/GenBank/DDBJ whole genome shotgun (WGS) entry which is preliminary data.</text>
</comment>
<keyword evidence="5" id="KW-0732">Signal</keyword>
<evidence type="ECO:0000256" key="4">
    <source>
        <dbReference type="ARBA" id="ARBA00023163"/>
    </source>
</evidence>
<dbReference type="EMBL" id="JBAMMX010000003">
    <property type="protein sequence ID" value="KAK6944570.1"/>
    <property type="molecule type" value="Genomic_DNA"/>
</dbReference>
<sequence>MTVACVRLHAVLMIVELMKSSILYTEKRNDPSGSGLIFDNESDRINPFYSIYSKARIQKSLKQNQGTIRILLNRNKECQSLIILSSSNCSRMGLFNNVKYYNGIKESIKSIKIKKDPLIPIRNFFGPLGAALQIANFYSFYHLITHNQILKRTSFCSASNTILDAKMPKHFKDVLYNVALACYITFPCANMYPE</sequence>
<dbReference type="GO" id="GO:0016779">
    <property type="term" value="F:nucleotidyltransferase activity"/>
    <property type="evidence" value="ECO:0007669"/>
    <property type="project" value="UniProtKB-KW"/>
</dbReference>
<evidence type="ECO:0000256" key="5">
    <source>
        <dbReference type="SAM" id="SignalP"/>
    </source>
</evidence>
<dbReference type="GO" id="GO:0000428">
    <property type="term" value="C:DNA-directed RNA polymerase complex"/>
    <property type="evidence" value="ECO:0007669"/>
    <property type="project" value="UniProtKB-KW"/>
</dbReference>